<proteinExistence type="predicted"/>
<reference evidence="1 2" key="2">
    <citation type="journal article" date="2023" name="ChemBioChem">
        <title>Acyltransferase Domain Exchange between Two Independent Type I Polyketide Synthases in the Same Producer Strain of Macrolide Antibiotics.</title>
        <authorList>
            <person name="Kudo F."/>
            <person name="Kishikawa K."/>
            <person name="Tsuboi K."/>
            <person name="Kido T."/>
            <person name="Usui T."/>
            <person name="Hashimoto J."/>
            <person name="Shin-Ya K."/>
            <person name="Miyanaga A."/>
            <person name="Eguchi T."/>
        </authorList>
    </citation>
    <scope>NUCLEOTIDE SEQUENCE [LARGE SCALE GENOMIC DNA]</scope>
    <source>
        <strain evidence="1 2">A-8890</strain>
    </source>
</reference>
<reference evidence="1 2" key="1">
    <citation type="journal article" date="2010" name="ChemBioChem">
        <title>Cloning and characterization of the biosynthetic gene cluster of 16-membered macrolide antibiotic FD-891: involvement of a dual functional cytochrome P450 monooxygenase catalyzing epoxidation and hydroxylation.</title>
        <authorList>
            <person name="Kudo F."/>
            <person name="Motegi A."/>
            <person name="Mizoue K."/>
            <person name="Eguchi T."/>
        </authorList>
    </citation>
    <scope>NUCLEOTIDE SEQUENCE [LARGE SCALE GENOMIC DNA]</scope>
    <source>
        <strain evidence="1 2">A-8890</strain>
    </source>
</reference>
<gene>
    <name evidence="1" type="ORF">SGFS_025220</name>
</gene>
<keyword evidence="2" id="KW-1185">Reference proteome</keyword>
<dbReference type="EMBL" id="AP018448">
    <property type="protein sequence ID" value="BBC31228.1"/>
    <property type="molecule type" value="Genomic_DNA"/>
</dbReference>
<accession>A0ABN5VG58</accession>
<name>A0ABN5VG58_9ACTN</name>
<sequence length="60" mass="6383">MENSGAAWGYDRRASCNAMGIRADAPTAFSCAGGGDASRVKQRRTSYVRTSVWTAGPLSR</sequence>
<evidence type="ECO:0000313" key="1">
    <source>
        <dbReference type="EMBL" id="BBC31228.1"/>
    </source>
</evidence>
<protein>
    <submittedName>
        <fullName evidence="1">Uncharacterized protein</fullName>
    </submittedName>
</protein>
<organism evidence="1 2">
    <name type="scientific">Streptomyces graminofaciens</name>
    <dbReference type="NCBI Taxonomy" id="68212"/>
    <lineage>
        <taxon>Bacteria</taxon>
        <taxon>Bacillati</taxon>
        <taxon>Actinomycetota</taxon>
        <taxon>Actinomycetes</taxon>
        <taxon>Kitasatosporales</taxon>
        <taxon>Streptomycetaceae</taxon>
        <taxon>Streptomyces</taxon>
    </lineage>
</organism>
<dbReference type="Proteomes" id="UP001321542">
    <property type="component" value="Chromosome"/>
</dbReference>
<evidence type="ECO:0000313" key="2">
    <source>
        <dbReference type="Proteomes" id="UP001321542"/>
    </source>
</evidence>